<dbReference type="Gene3D" id="3.40.50.1110">
    <property type="entry name" value="SGNH hydrolase"/>
    <property type="match status" value="1"/>
</dbReference>
<accession>A0A3G3K3Z6</accession>
<keyword evidence="2" id="KW-0378">Hydrolase</keyword>
<dbReference type="InterPro" id="IPR036514">
    <property type="entry name" value="SGNH_hydro_sf"/>
</dbReference>
<dbReference type="Pfam" id="PF13472">
    <property type="entry name" value="Lipase_GDSL_2"/>
    <property type="match status" value="1"/>
</dbReference>
<dbReference type="SUPFAM" id="SSF52266">
    <property type="entry name" value="SGNH hydrolase"/>
    <property type="match status" value="1"/>
</dbReference>
<dbReference type="EMBL" id="CP033433">
    <property type="protein sequence ID" value="AYQ75244.1"/>
    <property type="molecule type" value="Genomic_DNA"/>
</dbReference>
<evidence type="ECO:0000313" key="2">
    <source>
        <dbReference type="EMBL" id="AYQ75244.1"/>
    </source>
</evidence>
<dbReference type="GO" id="GO:0004622">
    <property type="term" value="F:phosphatidylcholine lysophospholipase activity"/>
    <property type="evidence" value="ECO:0007669"/>
    <property type="project" value="TreeGrafter"/>
</dbReference>
<dbReference type="RefSeq" id="WP_123043325.1">
    <property type="nucleotide sequence ID" value="NZ_CP033433.1"/>
</dbReference>
<reference evidence="2 3" key="1">
    <citation type="submission" date="2018-10" db="EMBL/GenBank/DDBJ databases">
        <title>Genome Sequence of Cohnella sp.</title>
        <authorList>
            <person name="Srinivasan S."/>
            <person name="Kim M.K."/>
        </authorList>
    </citation>
    <scope>NUCLEOTIDE SEQUENCE [LARGE SCALE GENOMIC DNA]</scope>
    <source>
        <strain evidence="2 3">18JY8-7</strain>
    </source>
</reference>
<dbReference type="InterPro" id="IPR051532">
    <property type="entry name" value="Ester_Hydrolysis_Enzymes"/>
</dbReference>
<feature type="domain" description="SGNH hydrolase-type esterase" evidence="1">
    <location>
        <begin position="34"/>
        <end position="211"/>
    </location>
</feature>
<gene>
    <name evidence="2" type="ORF">EAV92_23480</name>
</gene>
<dbReference type="InterPro" id="IPR013830">
    <property type="entry name" value="SGNH_hydro"/>
</dbReference>
<evidence type="ECO:0000313" key="3">
    <source>
        <dbReference type="Proteomes" id="UP000269097"/>
    </source>
</evidence>
<dbReference type="CDD" id="cd00229">
    <property type="entry name" value="SGNH_hydrolase"/>
    <property type="match status" value="1"/>
</dbReference>
<dbReference type="PANTHER" id="PTHR30383:SF28">
    <property type="entry name" value="LIPASE_ACYLHYDROLASE"/>
    <property type="match status" value="1"/>
</dbReference>
<dbReference type="PANTHER" id="PTHR30383">
    <property type="entry name" value="THIOESTERASE 1/PROTEASE 1/LYSOPHOSPHOLIPASE L1"/>
    <property type="match status" value="1"/>
</dbReference>
<organism evidence="2 3">
    <name type="scientific">Cohnella candidum</name>
    <dbReference type="NCBI Taxonomy" id="2674991"/>
    <lineage>
        <taxon>Bacteria</taxon>
        <taxon>Bacillati</taxon>
        <taxon>Bacillota</taxon>
        <taxon>Bacilli</taxon>
        <taxon>Bacillales</taxon>
        <taxon>Paenibacillaceae</taxon>
        <taxon>Cohnella</taxon>
    </lineage>
</organism>
<protein>
    <submittedName>
        <fullName evidence="2">SGNH/GDSL hydrolase family protein</fullName>
    </submittedName>
</protein>
<proteinExistence type="predicted"/>
<dbReference type="KEGG" id="coh:EAV92_23480"/>
<evidence type="ECO:0000259" key="1">
    <source>
        <dbReference type="Pfam" id="PF13472"/>
    </source>
</evidence>
<sequence>MEARLNGIRYANPRRGLPHTEAKLRAREPVTVAFLGGSITEGYGAVDPDAGSWRALTEAYLEERFPLTVFNFVNAGVGGTNSALGAHRLQEHVFSGGAVDLLFVEFCVNDSEGRGHSEEDRIASIRGMEGIVRQCRRISPDTDIVFLYAADDKNRNERLPFYAAVHEEVAARYEIPSVNFVAGVFETVASGAKRWEQLAPDGVHPNDEGYSLYAGWLRDFLDRYLRPAAGAAAASEVEPLLPEPLVRDNFEFARTLGIREATSVDRMDWSGEAPIPLINWRYGPEHLYTEQAGAGITFEAEGRGAGLLLLCGPDTGIFEYSVDEGSFVPYNPFDAWCPGVYRPVLALFPFREERSVMRVTVRNADGKDERSIGNGLRILRLLAR</sequence>
<dbReference type="Proteomes" id="UP000269097">
    <property type="component" value="Chromosome"/>
</dbReference>
<keyword evidence="3" id="KW-1185">Reference proteome</keyword>
<name>A0A3G3K3Z6_9BACL</name>
<dbReference type="AlphaFoldDB" id="A0A3G3K3Z6"/>